<accession>A0A518V2U8</accession>
<name>A0A518V2U8_BRELA</name>
<keyword evidence="1" id="KW-1133">Transmembrane helix</keyword>
<evidence type="ECO:0000313" key="3">
    <source>
        <dbReference type="Proteomes" id="UP000319432"/>
    </source>
</evidence>
<keyword evidence="1" id="KW-0812">Transmembrane</keyword>
<dbReference type="AlphaFoldDB" id="A0A518V2U8"/>
<gene>
    <name evidence="2" type="ORF">EEL30_02420</name>
</gene>
<keyword evidence="1" id="KW-0472">Membrane</keyword>
<organism evidence="2 3">
    <name type="scientific">Brevibacillus laterosporus</name>
    <name type="common">Bacillus laterosporus</name>
    <dbReference type="NCBI Taxonomy" id="1465"/>
    <lineage>
        <taxon>Bacteria</taxon>
        <taxon>Bacillati</taxon>
        <taxon>Bacillota</taxon>
        <taxon>Bacilli</taxon>
        <taxon>Bacillales</taxon>
        <taxon>Paenibacillaceae</taxon>
        <taxon>Brevibacillus</taxon>
    </lineage>
</organism>
<evidence type="ECO:0000313" key="2">
    <source>
        <dbReference type="EMBL" id="QDX91330.1"/>
    </source>
</evidence>
<proteinExistence type="predicted"/>
<dbReference type="EMBL" id="CP033464">
    <property type="protein sequence ID" value="QDX91330.1"/>
    <property type="molecule type" value="Genomic_DNA"/>
</dbReference>
<evidence type="ECO:0000256" key="1">
    <source>
        <dbReference type="SAM" id="Phobius"/>
    </source>
</evidence>
<sequence>MNKFQEYVKKRLIWTVITSVILATVPYWIGTQNISLAIIWEWLILFSIVTIFDILSISSRQNIKK</sequence>
<feature type="transmembrane region" description="Helical" evidence="1">
    <location>
        <begin position="12"/>
        <end position="29"/>
    </location>
</feature>
<reference evidence="2 3" key="1">
    <citation type="submission" date="2018-11" db="EMBL/GenBank/DDBJ databases">
        <title>Phylogenetic determinants of toxin gene distribution in genomes of Brevibacillus laterosporus.</title>
        <authorList>
            <person name="Glare T.R."/>
            <person name="Durrant A."/>
            <person name="Berry C."/>
            <person name="Palma L."/>
            <person name="Ormskirk M."/>
            <person name="Cox M.O."/>
        </authorList>
    </citation>
    <scope>NUCLEOTIDE SEQUENCE [LARGE SCALE GENOMIC DNA]</scope>
    <source>
        <strain evidence="2 3">1821L</strain>
    </source>
</reference>
<dbReference type="Proteomes" id="UP000319432">
    <property type="component" value="Chromosome"/>
</dbReference>
<feature type="transmembrane region" description="Helical" evidence="1">
    <location>
        <begin position="35"/>
        <end position="55"/>
    </location>
</feature>
<protein>
    <submittedName>
        <fullName evidence="2">Uncharacterized protein</fullName>
    </submittedName>
</protein>
<keyword evidence="3" id="KW-1185">Reference proteome</keyword>